<evidence type="ECO:0000256" key="1">
    <source>
        <dbReference type="SAM" id="MobiDB-lite"/>
    </source>
</evidence>
<evidence type="ECO:0000313" key="4">
    <source>
        <dbReference type="Proteomes" id="UP000008363"/>
    </source>
</evidence>
<organism evidence="3 4">
    <name type="scientific">Gordonia rhizosphera NBRC 16068</name>
    <dbReference type="NCBI Taxonomy" id="1108045"/>
    <lineage>
        <taxon>Bacteria</taxon>
        <taxon>Bacillati</taxon>
        <taxon>Actinomycetota</taxon>
        <taxon>Actinomycetes</taxon>
        <taxon>Mycobacteriales</taxon>
        <taxon>Gordoniaceae</taxon>
        <taxon>Gordonia</taxon>
    </lineage>
</organism>
<gene>
    <name evidence="3" type="ORF">GORHZ_085_00290</name>
</gene>
<evidence type="ECO:0000313" key="3">
    <source>
        <dbReference type="EMBL" id="GAB90162.1"/>
    </source>
</evidence>
<reference evidence="3 4" key="1">
    <citation type="submission" date="2012-08" db="EMBL/GenBank/DDBJ databases">
        <title>Whole genome shotgun sequence of Gordonia rhizosphera NBRC 16068.</title>
        <authorList>
            <person name="Takarada H."/>
            <person name="Isaki S."/>
            <person name="Hosoyama A."/>
            <person name="Tsuchikane K."/>
            <person name="Katsumata H."/>
            <person name="Baba S."/>
            <person name="Ohji S."/>
            <person name="Yamazaki S."/>
            <person name="Fujita N."/>
        </authorList>
    </citation>
    <scope>NUCLEOTIDE SEQUENCE [LARGE SCALE GENOMIC DNA]</scope>
    <source>
        <strain evidence="3 4">NBRC 16068</strain>
    </source>
</reference>
<keyword evidence="2" id="KW-0812">Transmembrane</keyword>
<accession>K6WD97</accession>
<proteinExistence type="predicted"/>
<dbReference type="EMBL" id="BAHC01000085">
    <property type="protein sequence ID" value="GAB90162.1"/>
    <property type="molecule type" value="Genomic_DNA"/>
</dbReference>
<dbReference type="eggNOG" id="COG1520">
    <property type="taxonomic scope" value="Bacteria"/>
</dbReference>
<dbReference type="Proteomes" id="UP000008363">
    <property type="component" value="Unassembled WGS sequence"/>
</dbReference>
<keyword evidence="4" id="KW-1185">Reference proteome</keyword>
<evidence type="ECO:0000256" key="2">
    <source>
        <dbReference type="SAM" id="Phobius"/>
    </source>
</evidence>
<feature type="transmembrane region" description="Helical" evidence="2">
    <location>
        <begin position="137"/>
        <end position="157"/>
    </location>
</feature>
<feature type="region of interest" description="Disordered" evidence="1">
    <location>
        <begin position="173"/>
        <end position="198"/>
    </location>
</feature>
<dbReference type="STRING" id="1108045.GORHZ_085_00290"/>
<protein>
    <submittedName>
        <fullName evidence="3">Uncharacterized protein</fullName>
    </submittedName>
</protein>
<dbReference type="AlphaFoldDB" id="K6WD97"/>
<keyword evidence="2" id="KW-0472">Membrane</keyword>
<name>K6WD97_9ACTN</name>
<feature type="region of interest" description="Disordered" evidence="1">
    <location>
        <begin position="26"/>
        <end position="48"/>
    </location>
</feature>
<dbReference type="OrthoDB" id="4803588at2"/>
<sequence length="446" mass="45889">MSFGGSRDGGIPPPDDRKLLLDWMEWRPAESAPAQPERAEPPAPDVPTESFVAETATTRFANDAEPTQRIFVSGPTQRIFVPKPTPSTSAPKVTPPTQPTPMVGAWAPYGEPSTYPPPAPPPWPGAPGPRRADRFPILVGAAVVVILLAIGAATWALTIGPLKDWGSSDSNVAGGGSGSGTVTACATPPTMTPRSVSLTPSGLAVTVTATSPCADGDVLSNSATQVAVSSSSGLVASGSFDFSSTPIAIPGAGTAGRDITMTFPSGSYFGLPGPGVVGMSVSVDPVGTATTQELPAASASAPVSVSPSQTYVPAGTDTDQAVVQSLRAQAAADRTEILASSNNTWVAQLSSKQPGLVADGKAWTNQDILDEFASNYQRFSGTRLLWSDDWPVFSSSGWWVTITSQTFPSGQAAVSWCAQQGFDRDHCIGKLISSTSGPAGTTVYLP</sequence>
<feature type="region of interest" description="Disordered" evidence="1">
    <location>
        <begin position="78"/>
        <end position="101"/>
    </location>
</feature>
<dbReference type="RefSeq" id="WP_006332784.1">
    <property type="nucleotide sequence ID" value="NZ_BAHC01000085.1"/>
</dbReference>
<comment type="caution">
    <text evidence="3">The sequence shown here is derived from an EMBL/GenBank/DDBJ whole genome shotgun (WGS) entry which is preliminary data.</text>
</comment>
<keyword evidence="2" id="KW-1133">Transmembrane helix</keyword>